<dbReference type="KEGG" id="arca:HC352_06805"/>
<dbReference type="InterPro" id="IPR020103">
    <property type="entry name" value="PsdUridine_synth_cat_dom_sf"/>
</dbReference>
<evidence type="ECO:0000313" key="5">
    <source>
        <dbReference type="EMBL" id="QJC22246.1"/>
    </source>
</evidence>
<name>A0A6H2EME5_9ACTO</name>
<proteinExistence type="predicted"/>
<sequence length="310" mass="34525">MRTPRSVRRARHRAAVRPALRGGINATPVTLEPGSWRTIGEWIVTRFGDLGLVLLDAGDVLADGGREISRAEPYVPGMRIWIFRPVPDEPESPIELNVIADEERFIVVDKPHGMATIPRGSHVAHTVTVAARRQFNDDDLVCAHRLDAETAGLVLLTRKPQWRKPYQTLFERRVVGKTYCAITRDIPGFDTWETVELRLARGYRPLATDVVPGEPNSVTQMRIVARGGGLAQWELIPHTGKTHQLRVTLEHVGAPILGDPLYPRLFTKEEEAARVYPLQLHARELSFVDPVDGVERVFASSARLAKAIGG</sequence>
<dbReference type="EMBL" id="CP050804">
    <property type="protein sequence ID" value="QJC22246.1"/>
    <property type="molecule type" value="Genomic_DNA"/>
</dbReference>
<comment type="catalytic activity">
    <reaction evidence="1">
        <text>a uridine in RNA = a pseudouridine in RNA</text>
        <dbReference type="Rhea" id="RHEA:48348"/>
        <dbReference type="Rhea" id="RHEA-COMP:12068"/>
        <dbReference type="Rhea" id="RHEA-COMP:12069"/>
        <dbReference type="ChEBI" id="CHEBI:65314"/>
        <dbReference type="ChEBI" id="CHEBI:65315"/>
    </reaction>
</comment>
<accession>A0A6H2EME5</accession>
<protein>
    <recommendedName>
        <fullName evidence="2">RNA pseudouridylate synthase</fullName>
    </recommendedName>
    <alternativeName>
        <fullName evidence="3">RNA-uridine isomerase</fullName>
    </alternativeName>
</protein>
<dbReference type="PANTHER" id="PTHR21600">
    <property type="entry name" value="MITOCHONDRIAL RNA PSEUDOURIDINE SYNTHASE"/>
    <property type="match status" value="1"/>
</dbReference>
<dbReference type="GO" id="GO:0140098">
    <property type="term" value="F:catalytic activity, acting on RNA"/>
    <property type="evidence" value="ECO:0007669"/>
    <property type="project" value="UniProtKB-ARBA"/>
</dbReference>
<organism evidence="5 6">
    <name type="scientific">Arcanobacterium buesumense</name>
    <dbReference type="NCBI Taxonomy" id="2722751"/>
    <lineage>
        <taxon>Bacteria</taxon>
        <taxon>Bacillati</taxon>
        <taxon>Actinomycetota</taxon>
        <taxon>Actinomycetes</taxon>
        <taxon>Actinomycetales</taxon>
        <taxon>Actinomycetaceae</taxon>
        <taxon>Arcanobacterium</taxon>
    </lineage>
</organism>
<dbReference type="SUPFAM" id="SSF55120">
    <property type="entry name" value="Pseudouridine synthase"/>
    <property type="match status" value="1"/>
</dbReference>
<evidence type="ECO:0000256" key="3">
    <source>
        <dbReference type="ARBA" id="ARBA00033164"/>
    </source>
</evidence>
<dbReference type="Proteomes" id="UP000502298">
    <property type="component" value="Chromosome"/>
</dbReference>
<dbReference type="GO" id="GO:0003723">
    <property type="term" value="F:RNA binding"/>
    <property type="evidence" value="ECO:0007669"/>
    <property type="project" value="InterPro"/>
</dbReference>
<gene>
    <name evidence="5" type="ORF">HC352_06805</name>
</gene>
<keyword evidence="6" id="KW-1185">Reference proteome</keyword>
<dbReference type="InterPro" id="IPR006224">
    <property type="entry name" value="PsdUridine_synth_RluA-like_CS"/>
</dbReference>
<reference evidence="5 6" key="1">
    <citation type="submission" date="2020-03" db="EMBL/GenBank/DDBJ databases">
        <title>Complete genome of Arcanobacterium buesumensis sp. nov. strain 2701.</title>
        <authorList>
            <person name="Borowiak M."/>
            <person name="Alssahen M."/>
            <person name="Laemmler C."/>
            <person name="Malorny B."/>
            <person name="Hassan A."/>
            <person name="Prenger-Berninghoff E."/>
            <person name="Ploetz M."/>
            <person name="Abdulmawjood A."/>
        </authorList>
    </citation>
    <scope>NUCLEOTIDE SEQUENCE [LARGE SCALE GENOMIC DNA]</scope>
    <source>
        <strain evidence="5 6">2701</strain>
    </source>
</reference>
<dbReference type="InterPro" id="IPR006145">
    <property type="entry name" value="PsdUridine_synth_RsuA/RluA"/>
</dbReference>
<evidence type="ECO:0000256" key="2">
    <source>
        <dbReference type="ARBA" id="ARBA00031870"/>
    </source>
</evidence>
<dbReference type="RefSeq" id="WP_168918177.1">
    <property type="nucleotide sequence ID" value="NZ_CP050804.1"/>
</dbReference>
<feature type="domain" description="Pseudouridine synthase RsuA/RluA-like" evidence="4">
    <location>
        <begin position="105"/>
        <end position="251"/>
    </location>
</feature>
<dbReference type="PROSITE" id="PS01129">
    <property type="entry name" value="PSI_RLU"/>
    <property type="match status" value="1"/>
</dbReference>
<dbReference type="AlphaFoldDB" id="A0A6H2EME5"/>
<evidence type="ECO:0000313" key="6">
    <source>
        <dbReference type="Proteomes" id="UP000502298"/>
    </source>
</evidence>
<dbReference type="Gene3D" id="3.30.2350.10">
    <property type="entry name" value="Pseudouridine synthase"/>
    <property type="match status" value="1"/>
</dbReference>
<dbReference type="GO" id="GO:0009982">
    <property type="term" value="F:pseudouridine synthase activity"/>
    <property type="evidence" value="ECO:0007669"/>
    <property type="project" value="InterPro"/>
</dbReference>
<evidence type="ECO:0000259" key="4">
    <source>
        <dbReference type="Pfam" id="PF00849"/>
    </source>
</evidence>
<evidence type="ECO:0000256" key="1">
    <source>
        <dbReference type="ARBA" id="ARBA00000073"/>
    </source>
</evidence>
<dbReference type="Pfam" id="PF00849">
    <property type="entry name" value="PseudoU_synth_2"/>
    <property type="match status" value="1"/>
</dbReference>
<dbReference type="PANTHER" id="PTHR21600:SF84">
    <property type="entry name" value="PSEUDOURIDINE SYNTHASE RSUA_RLUA-LIKE DOMAIN-CONTAINING PROTEIN"/>
    <property type="match status" value="1"/>
</dbReference>
<dbReference type="GO" id="GO:0000455">
    <property type="term" value="P:enzyme-directed rRNA pseudouridine synthesis"/>
    <property type="evidence" value="ECO:0007669"/>
    <property type="project" value="TreeGrafter"/>
</dbReference>
<dbReference type="InterPro" id="IPR050188">
    <property type="entry name" value="RluA_PseudoU_synthase"/>
</dbReference>